<evidence type="ECO:0008006" key="5">
    <source>
        <dbReference type="Google" id="ProtNLM"/>
    </source>
</evidence>
<dbReference type="InterPro" id="IPR009057">
    <property type="entry name" value="Homeodomain-like_sf"/>
</dbReference>
<evidence type="ECO:0000313" key="4">
    <source>
        <dbReference type="Proteomes" id="UP000605992"/>
    </source>
</evidence>
<evidence type="ECO:0000259" key="2">
    <source>
        <dbReference type="Pfam" id="PF02954"/>
    </source>
</evidence>
<gene>
    <name evidence="3" type="ORF">Pth03_68320</name>
</gene>
<dbReference type="PRINTS" id="PR01590">
    <property type="entry name" value="HTHFIS"/>
</dbReference>
<feature type="domain" description="GAF" evidence="1">
    <location>
        <begin position="65"/>
        <end position="198"/>
    </location>
</feature>
<dbReference type="Gene3D" id="3.30.450.40">
    <property type="match status" value="1"/>
</dbReference>
<feature type="domain" description="DNA binding HTH" evidence="2">
    <location>
        <begin position="320"/>
        <end position="360"/>
    </location>
</feature>
<dbReference type="GO" id="GO:0043565">
    <property type="term" value="F:sequence-specific DNA binding"/>
    <property type="evidence" value="ECO:0007669"/>
    <property type="project" value="InterPro"/>
</dbReference>
<accession>A0A8J3Y0A3</accession>
<dbReference type="Gene3D" id="1.10.10.60">
    <property type="entry name" value="Homeodomain-like"/>
    <property type="match status" value="1"/>
</dbReference>
<dbReference type="Proteomes" id="UP000605992">
    <property type="component" value="Unassembled WGS sequence"/>
</dbReference>
<proteinExistence type="predicted"/>
<dbReference type="Pfam" id="PF01590">
    <property type="entry name" value="GAF"/>
    <property type="match status" value="1"/>
</dbReference>
<protein>
    <recommendedName>
        <fullName evidence="5">Transcriptional regulator</fullName>
    </recommendedName>
</protein>
<organism evidence="3 4">
    <name type="scientific">Planotetraspora thailandica</name>
    <dbReference type="NCBI Taxonomy" id="487172"/>
    <lineage>
        <taxon>Bacteria</taxon>
        <taxon>Bacillati</taxon>
        <taxon>Actinomycetota</taxon>
        <taxon>Actinomycetes</taxon>
        <taxon>Streptosporangiales</taxon>
        <taxon>Streptosporangiaceae</taxon>
        <taxon>Planotetraspora</taxon>
    </lineage>
</organism>
<dbReference type="EMBL" id="BOOR01000064">
    <property type="protein sequence ID" value="GII58443.1"/>
    <property type="molecule type" value="Genomic_DNA"/>
</dbReference>
<evidence type="ECO:0000313" key="3">
    <source>
        <dbReference type="EMBL" id="GII58443.1"/>
    </source>
</evidence>
<evidence type="ECO:0000259" key="1">
    <source>
        <dbReference type="Pfam" id="PF01590"/>
    </source>
</evidence>
<keyword evidence="4" id="KW-1185">Reference proteome</keyword>
<dbReference type="Pfam" id="PF02954">
    <property type="entry name" value="HTH_8"/>
    <property type="match status" value="1"/>
</dbReference>
<dbReference type="InterPro" id="IPR003018">
    <property type="entry name" value="GAF"/>
</dbReference>
<dbReference type="AlphaFoldDB" id="A0A8J3Y0A3"/>
<sequence length="366" mass="39464">MLRSLGGIMTRPRNAWEAFQSGGEPDGVSGDIIKSWRRSQWSGVDPERLDVGHVEVGEESSFVRIAAPVLTRMADVLVGSSTCLALADLSGNLNWRWVSEPSLARALDRYQFEKGARFGEEHVGTNAIGVSVESRQVAMVVGEEHFKEPLHSWACAAAPVVHPITRRLVGAIDVTCKASDANHFLKMVARMLADEVSSALYSASTARERRLLDAFVNYRATANGPVITLYDHVMIADEAATALKLDQKSLWATVRAAGPAATLIRLSGTVSARMRTLTPGTLADGVVLILGGAIPDRRLARPIAAAAPSDHQHPPGLTPIERAEAEIITNVLIECEGNKSAAASRLGISRGTLYQKLRRYRLDGSS</sequence>
<dbReference type="InterPro" id="IPR002197">
    <property type="entry name" value="HTH_Fis"/>
</dbReference>
<name>A0A8J3Y0A3_9ACTN</name>
<comment type="caution">
    <text evidence="3">The sequence shown here is derived from an EMBL/GenBank/DDBJ whole genome shotgun (WGS) entry which is preliminary data.</text>
</comment>
<reference evidence="3" key="1">
    <citation type="submission" date="2021-01" db="EMBL/GenBank/DDBJ databases">
        <title>Whole genome shotgun sequence of Planotetraspora thailandica NBRC 104271.</title>
        <authorList>
            <person name="Komaki H."/>
            <person name="Tamura T."/>
        </authorList>
    </citation>
    <scope>NUCLEOTIDE SEQUENCE</scope>
    <source>
        <strain evidence="3">NBRC 104271</strain>
    </source>
</reference>
<dbReference type="SUPFAM" id="SSF46689">
    <property type="entry name" value="Homeodomain-like"/>
    <property type="match status" value="1"/>
</dbReference>
<dbReference type="InterPro" id="IPR029016">
    <property type="entry name" value="GAF-like_dom_sf"/>
</dbReference>